<accession>A0A0F9TJ03</accession>
<protein>
    <submittedName>
        <fullName evidence="1">Uncharacterized protein</fullName>
    </submittedName>
</protein>
<dbReference type="AlphaFoldDB" id="A0A0F9TJ03"/>
<name>A0A0F9TJ03_9ZZZZ</name>
<gene>
    <name evidence="1" type="ORF">LCGC14_0386010</name>
</gene>
<sequence length="72" mass="7903">MIGRIDNTGKVRCGKCDHVLGADLNGSINIVCHHHGCETYNTFNTLGSSLLKHRVDKTEYKEYPVGIEAKGS</sequence>
<organism evidence="1">
    <name type="scientific">marine sediment metagenome</name>
    <dbReference type="NCBI Taxonomy" id="412755"/>
    <lineage>
        <taxon>unclassified sequences</taxon>
        <taxon>metagenomes</taxon>
        <taxon>ecological metagenomes</taxon>
    </lineage>
</organism>
<comment type="caution">
    <text evidence="1">The sequence shown here is derived from an EMBL/GenBank/DDBJ whole genome shotgun (WGS) entry which is preliminary data.</text>
</comment>
<reference evidence="1" key="1">
    <citation type="journal article" date="2015" name="Nature">
        <title>Complex archaea that bridge the gap between prokaryotes and eukaryotes.</title>
        <authorList>
            <person name="Spang A."/>
            <person name="Saw J.H."/>
            <person name="Jorgensen S.L."/>
            <person name="Zaremba-Niedzwiedzka K."/>
            <person name="Martijn J."/>
            <person name="Lind A.E."/>
            <person name="van Eijk R."/>
            <person name="Schleper C."/>
            <person name="Guy L."/>
            <person name="Ettema T.J."/>
        </authorList>
    </citation>
    <scope>NUCLEOTIDE SEQUENCE</scope>
</reference>
<evidence type="ECO:0000313" key="1">
    <source>
        <dbReference type="EMBL" id="KKN74852.1"/>
    </source>
</evidence>
<proteinExistence type="predicted"/>
<dbReference type="EMBL" id="LAZR01000319">
    <property type="protein sequence ID" value="KKN74852.1"/>
    <property type="molecule type" value="Genomic_DNA"/>
</dbReference>